<proteinExistence type="predicted"/>
<accession>A0A7S1NR94</accession>
<gene>
    <name evidence="1" type="ORF">EGYM00392_LOCUS47259</name>
</gene>
<protein>
    <submittedName>
        <fullName evidence="1">Uncharacterized protein</fullName>
    </submittedName>
</protein>
<name>A0A7S1NR94_9EUGL</name>
<reference evidence="1" key="1">
    <citation type="submission" date="2021-01" db="EMBL/GenBank/DDBJ databases">
        <authorList>
            <person name="Corre E."/>
            <person name="Pelletier E."/>
            <person name="Niang G."/>
            <person name="Scheremetjew M."/>
            <person name="Finn R."/>
            <person name="Kale V."/>
            <person name="Holt S."/>
            <person name="Cochrane G."/>
            <person name="Meng A."/>
            <person name="Brown T."/>
            <person name="Cohen L."/>
        </authorList>
    </citation>
    <scope>NUCLEOTIDE SEQUENCE</scope>
    <source>
        <strain evidence="1">NIES-381</strain>
    </source>
</reference>
<sequence length="116" mass="13003">MATSTFDQMFVFLWCLRQRGDCSMCLFDTLEGAVVSLQCQKGPHTNGIMLSPQDLLPGKAHSEPVLLELKNRPIKVIRGTNLTSCHNLGRYNLTLHKFTFLLGLLPLNPTPSLPFF</sequence>
<dbReference type="EMBL" id="HBGA01127896">
    <property type="protein sequence ID" value="CAD9036103.1"/>
    <property type="molecule type" value="Transcribed_RNA"/>
</dbReference>
<evidence type="ECO:0000313" key="1">
    <source>
        <dbReference type="EMBL" id="CAD9036103.1"/>
    </source>
</evidence>
<organism evidence="1">
    <name type="scientific">Eutreptiella gymnastica</name>
    <dbReference type="NCBI Taxonomy" id="73025"/>
    <lineage>
        <taxon>Eukaryota</taxon>
        <taxon>Discoba</taxon>
        <taxon>Euglenozoa</taxon>
        <taxon>Euglenida</taxon>
        <taxon>Spirocuta</taxon>
        <taxon>Euglenophyceae</taxon>
        <taxon>Eutreptiales</taxon>
        <taxon>Eutreptiaceae</taxon>
        <taxon>Eutreptiella</taxon>
    </lineage>
</organism>
<dbReference type="AlphaFoldDB" id="A0A7S1NR94"/>